<dbReference type="OrthoDB" id="195446at2759"/>
<dbReference type="InterPro" id="IPR056884">
    <property type="entry name" value="NPHP3-like_N"/>
</dbReference>
<proteinExistence type="predicted"/>
<sequence length="114" mass="13037">MALEYFSRAYICIDALDECKESYQAQFLKSISKLLANQSVRVFITGRHVTESKIDNYLFSSESMTTKMKIEANAADFRAFIQDKIDNHDVEEFEMSDAFKKEIIDTIIASANGM</sequence>
<dbReference type="EMBL" id="HF935235">
    <property type="protein sequence ID" value="CCX05141.1"/>
    <property type="molecule type" value="Genomic_DNA"/>
</dbReference>
<dbReference type="PANTHER" id="PTHR10039">
    <property type="entry name" value="AMELOGENIN"/>
    <property type="match status" value="1"/>
</dbReference>
<evidence type="ECO:0000256" key="1">
    <source>
        <dbReference type="ARBA" id="ARBA00022737"/>
    </source>
</evidence>
<dbReference type="AlphaFoldDB" id="U4KVW4"/>
<accession>U4KVW4</accession>
<organism evidence="3 4">
    <name type="scientific">Pyronema omphalodes (strain CBS 100304)</name>
    <name type="common">Pyronema confluens</name>
    <dbReference type="NCBI Taxonomy" id="1076935"/>
    <lineage>
        <taxon>Eukaryota</taxon>
        <taxon>Fungi</taxon>
        <taxon>Dikarya</taxon>
        <taxon>Ascomycota</taxon>
        <taxon>Pezizomycotina</taxon>
        <taxon>Pezizomycetes</taxon>
        <taxon>Pezizales</taxon>
        <taxon>Pyronemataceae</taxon>
        <taxon>Pyronema</taxon>
    </lineage>
</organism>
<evidence type="ECO:0000313" key="4">
    <source>
        <dbReference type="Proteomes" id="UP000018144"/>
    </source>
</evidence>
<gene>
    <name evidence="3" type="ORF">PCON_04728</name>
</gene>
<dbReference type="PANTHER" id="PTHR10039:SF16">
    <property type="entry name" value="GPI INOSITOL-DEACYLASE"/>
    <property type="match status" value="1"/>
</dbReference>
<dbReference type="Pfam" id="PF24883">
    <property type="entry name" value="NPHP3_N"/>
    <property type="match status" value="1"/>
</dbReference>
<dbReference type="Proteomes" id="UP000018144">
    <property type="component" value="Unassembled WGS sequence"/>
</dbReference>
<evidence type="ECO:0000259" key="2">
    <source>
        <dbReference type="Pfam" id="PF24883"/>
    </source>
</evidence>
<keyword evidence="4" id="KW-1185">Reference proteome</keyword>
<reference evidence="3 4" key="1">
    <citation type="journal article" date="2013" name="PLoS Genet.">
        <title>The genome and development-dependent transcriptomes of Pyronema confluens: a window into fungal evolution.</title>
        <authorList>
            <person name="Traeger S."/>
            <person name="Altegoer F."/>
            <person name="Freitag M."/>
            <person name="Gabaldon T."/>
            <person name="Kempken F."/>
            <person name="Kumar A."/>
            <person name="Marcet-Houben M."/>
            <person name="Poggeler S."/>
            <person name="Stajich J.E."/>
            <person name="Nowrousian M."/>
        </authorList>
    </citation>
    <scope>NUCLEOTIDE SEQUENCE [LARGE SCALE GENOMIC DNA]</scope>
    <source>
        <strain evidence="4">CBS 100304</strain>
        <tissue evidence="3">Vegetative mycelium</tissue>
    </source>
</reference>
<protein>
    <recommendedName>
        <fullName evidence="2">Nephrocystin 3-like N-terminal domain-containing protein</fullName>
    </recommendedName>
</protein>
<name>U4KVW4_PYROM</name>
<keyword evidence="1" id="KW-0677">Repeat</keyword>
<evidence type="ECO:0000313" key="3">
    <source>
        <dbReference type="EMBL" id="CCX05141.1"/>
    </source>
</evidence>
<feature type="domain" description="Nephrocystin 3-like N-terminal" evidence="2">
    <location>
        <begin position="5"/>
        <end position="47"/>
    </location>
</feature>